<dbReference type="eggNOG" id="ENOG5033CZU">
    <property type="taxonomic scope" value="Bacteria"/>
</dbReference>
<evidence type="ECO:0000259" key="1">
    <source>
        <dbReference type="Pfam" id="PF14213"/>
    </source>
</evidence>
<dbReference type="EMBL" id="CP001682">
    <property type="protein sequence ID" value="ACU94034.1"/>
    <property type="molecule type" value="Genomic_DNA"/>
</dbReference>
<dbReference type="InterPro" id="IPR025474">
    <property type="entry name" value="DUF4325"/>
</dbReference>
<dbReference type="AlphaFoldDB" id="C7MM94"/>
<evidence type="ECO:0000313" key="2">
    <source>
        <dbReference type="EMBL" id="ACU94034.1"/>
    </source>
</evidence>
<organism evidence="2 3">
    <name type="scientific">Cryptobacterium curtum (strain ATCC 700683 / DSM 15641 / CCUG 43107 / 12-3)</name>
    <dbReference type="NCBI Taxonomy" id="469378"/>
    <lineage>
        <taxon>Bacteria</taxon>
        <taxon>Bacillati</taxon>
        <taxon>Actinomycetota</taxon>
        <taxon>Coriobacteriia</taxon>
        <taxon>Eggerthellales</taxon>
        <taxon>Eggerthellaceae</taxon>
        <taxon>Cryptobacterium</taxon>
    </lineage>
</organism>
<dbReference type="OrthoDB" id="3194831at2"/>
<dbReference type="STRING" id="469378.Ccur_03070"/>
<dbReference type="Proteomes" id="UP000000954">
    <property type="component" value="Chromosome"/>
</dbReference>
<name>C7MM94_CRYCD</name>
<sequence>MIVKMNGFGHSLVSRAAGRVAYNRIVSLPTWGTEKTVFDFSGVGSITNSFADEVFGRMAFEMGMEAMRKKTSFKGINPFMARIVRTTIDARADQSEFLKTTV</sequence>
<feature type="domain" description="DUF4325" evidence="1">
    <location>
        <begin position="37"/>
        <end position="78"/>
    </location>
</feature>
<gene>
    <name evidence="2" type="ordered locus">Ccur_03070</name>
</gene>
<protein>
    <recommendedName>
        <fullName evidence="1">DUF4325 domain-containing protein</fullName>
    </recommendedName>
</protein>
<evidence type="ECO:0000313" key="3">
    <source>
        <dbReference type="Proteomes" id="UP000000954"/>
    </source>
</evidence>
<dbReference type="HOGENOM" id="CLU_181337_0_0_11"/>
<reference evidence="2 3" key="1">
    <citation type="journal article" date="2009" name="Stand. Genomic Sci.">
        <title>Complete genome sequence of Cryptobacterium curtum type strain (12-3).</title>
        <authorList>
            <person name="Mavrommatis K."/>
            <person name="Pukall R."/>
            <person name="Rohde C."/>
            <person name="Chen F."/>
            <person name="Sims D."/>
            <person name="Brettin T."/>
            <person name="Kuske C."/>
            <person name="Detter J.C."/>
            <person name="Han C."/>
            <person name="Lapidus A."/>
            <person name="Copeland A."/>
            <person name="Glavina Del Rio T."/>
            <person name="Nolan M."/>
            <person name="Lucas S."/>
            <person name="Tice H."/>
            <person name="Cheng J.F."/>
            <person name="Bruce D."/>
            <person name="Goodwin L."/>
            <person name="Pitluck S."/>
            <person name="Ovchinnikova G."/>
            <person name="Pati A."/>
            <person name="Ivanova N."/>
            <person name="Chen A."/>
            <person name="Palaniappan K."/>
            <person name="Chain P."/>
            <person name="D'haeseleer P."/>
            <person name="Goker M."/>
            <person name="Bristow J."/>
            <person name="Eisen J.A."/>
            <person name="Markowitz V."/>
            <person name="Hugenholtz P."/>
            <person name="Rohde M."/>
            <person name="Klenk H.P."/>
            <person name="Kyrpides N.C."/>
        </authorList>
    </citation>
    <scope>NUCLEOTIDE SEQUENCE [LARGE SCALE GENOMIC DNA]</scope>
    <source>
        <strain evidence="3">ATCC 700683 / DSM 15641 / 12-3</strain>
    </source>
</reference>
<keyword evidence="3" id="KW-1185">Reference proteome</keyword>
<dbReference type="Pfam" id="PF14213">
    <property type="entry name" value="DUF4325"/>
    <property type="match status" value="1"/>
</dbReference>
<proteinExistence type="predicted"/>
<accession>C7MM94</accession>
<dbReference type="RefSeq" id="WP_012802722.1">
    <property type="nucleotide sequence ID" value="NC_013170.1"/>
</dbReference>
<dbReference type="KEGG" id="ccu:Ccur_03070"/>